<name>A0A0F9NKZ3_9ZZZZ</name>
<comment type="caution">
    <text evidence="1">The sequence shown here is derived from an EMBL/GenBank/DDBJ whole genome shotgun (WGS) entry which is preliminary data.</text>
</comment>
<protein>
    <submittedName>
        <fullName evidence="1">Uncharacterized protein</fullName>
    </submittedName>
</protein>
<gene>
    <name evidence="1" type="ORF">LCGC14_1248680</name>
</gene>
<dbReference type="AlphaFoldDB" id="A0A0F9NKZ3"/>
<reference evidence="1" key="1">
    <citation type="journal article" date="2015" name="Nature">
        <title>Complex archaea that bridge the gap between prokaryotes and eukaryotes.</title>
        <authorList>
            <person name="Spang A."/>
            <person name="Saw J.H."/>
            <person name="Jorgensen S.L."/>
            <person name="Zaremba-Niedzwiedzka K."/>
            <person name="Martijn J."/>
            <person name="Lind A.E."/>
            <person name="van Eijk R."/>
            <person name="Schleper C."/>
            <person name="Guy L."/>
            <person name="Ettema T.J."/>
        </authorList>
    </citation>
    <scope>NUCLEOTIDE SEQUENCE</scope>
</reference>
<accession>A0A0F9NKZ3</accession>
<organism evidence="1">
    <name type="scientific">marine sediment metagenome</name>
    <dbReference type="NCBI Taxonomy" id="412755"/>
    <lineage>
        <taxon>unclassified sequences</taxon>
        <taxon>metagenomes</taxon>
        <taxon>ecological metagenomes</taxon>
    </lineage>
</organism>
<evidence type="ECO:0000313" key="1">
    <source>
        <dbReference type="EMBL" id="KKM89430.1"/>
    </source>
</evidence>
<sequence length="33" mass="3523">MNTVAEIITNVIQPIFEVAGSAVTTFLRFIIGG</sequence>
<dbReference type="EMBL" id="LAZR01006817">
    <property type="protein sequence ID" value="KKM89430.1"/>
    <property type="molecule type" value="Genomic_DNA"/>
</dbReference>
<proteinExistence type="predicted"/>